<dbReference type="GO" id="GO:0099621">
    <property type="term" value="F:undecaprenyl-phosphate 4-deoxy-4-formamido-L-arabinose transferase activity"/>
    <property type="evidence" value="ECO:0007669"/>
    <property type="project" value="TreeGrafter"/>
</dbReference>
<keyword evidence="2" id="KW-0328">Glycosyltransferase</keyword>
<dbReference type="OrthoDB" id="9807778at2"/>
<feature type="domain" description="Glycosyltransferase 2-like" evidence="9">
    <location>
        <begin position="4"/>
        <end position="166"/>
    </location>
</feature>
<dbReference type="AlphaFoldDB" id="A0A2A2G8P4"/>
<dbReference type="CDD" id="cd04187">
    <property type="entry name" value="DPM1_like_bac"/>
    <property type="match status" value="1"/>
</dbReference>
<evidence type="ECO:0000256" key="6">
    <source>
        <dbReference type="ARBA" id="ARBA00022989"/>
    </source>
</evidence>
<evidence type="ECO:0000256" key="2">
    <source>
        <dbReference type="ARBA" id="ARBA00022676"/>
    </source>
</evidence>
<keyword evidence="1" id="KW-1003">Cell membrane</keyword>
<dbReference type="Proteomes" id="UP000218831">
    <property type="component" value="Unassembled WGS sequence"/>
</dbReference>
<keyword evidence="4 8" id="KW-0812">Transmembrane</keyword>
<dbReference type="EMBL" id="NSKE01000010">
    <property type="protein sequence ID" value="PAU93197.1"/>
    <property type="molecule type" value="Genomic_DNA"/>
</dbReference>
<evidence type="ECO:0000256" key="1">
    <source>
        <dbReference type="ARBA" id="ARBA00022475"/>
    </source>
</evidence>
<evidence type="ECO:0000259" key="9">
    <source>
        <dbReference type="Pfam" id="PF00535"/>
    </source>
</evidence>
<evidence type="ECO:0000256" key="3">
    <source>
        <dbReference type="ARBA" id="ARBA00022679"/>
    </source>
</evidence>
<dbReference type="InterPro" id="IPR001173">
    <property type="entry name" value="Glyco_trans_2-like"/>
</dbReference>
<dbReference type="GO" id="GO:0009103">
    <property type="term" value="P:lipopolysaccharide biosynthetic process"/>
    <property type="evidence" value="ECO:0007669"/>
    <property type="project" value="UniProtKB-KW"/>
</dbReference>
<evidence type="ECO:0000256" key="5">
    <source>
        <dbReference type="ARBA" id="ARBA00022985"/>
    </source>
</evidence>
<evidence type="ECO:0000256" key="7">
    <source>
        <dbReference type="ARBA" id="ARBA00023136"/>
    </source>
</evidence>
<dbReference type="Pfam" id="PF00535">
    <property type="entry name" value="Glycos_transf_2"/>
    <property type="match status" value="1"/>
</dbReference>
<sequence>MALSVVVPLLNEDESIGELAQKVDEALSNKHYHYELIFVDDGSTDQSWREIKKVTEGSNHVSGVRLQRNYGKSSALQAGFEKAAGDYIATMDADLQDDPNEIPLMLQQLKEENLHLVSGWKKERHDPISKTVPSRFFNKVTSLVTGINLNDFNCGLKVYRSDVIENIYLYGELHRYIPFLAKLEGYDRIGEKVVKHHPRKYGETKFGISRFMHGFLDLLTLLFVNRYLQRPMHFFGTLGFLSLILGGAINAYLSIDKIFFGEPIGDRPLLLLGVMLMVLGVQIFSIGFLGELIQKRNEKQEKPNIRETV</sequence>
<dbReference type="InterPro" id="IPR029044">
    <property type="entry name" value="Nucleotide-diphossugar_trans"/>
</dbReference>
<feature type="transmembrane region" description="Helical" evidence="8">
    <location>
        <begin position="235"/>
        <end position="255"/>
    </location>
</feature>
<evidence type="ECO:0000313" key="11">
    <source>
        <dbReference type="Proteomes" id="UP000218831"/>
    </source>
</evidence>
<keyword evidence="11" id="KW-1185">Reference proteome</keyword>
<keyword evidence="6 8" id="KW-1133">Transmembrane helix</keyword>
<feature type="transmembrane region" description="Helical" evidence="8">
    <location>
        <begin position="270"/>
        <end position="293"/>
    </location>
</feature>
<evidence type="ECO:0000256" key="8">
    <source>
        <dbReference type="SAM" id="Phobius"/>
    </source>
</evidence>
<organism evidence="10 11">
    <name type="scientific">Fodinibius salipaludis</name>
    <dbReference type="NCBI Taxonomy" id="2032627"/>
    <lineage>
        <taxon>Bacteria</taxon>
        <taxon>Pseudomonadati</taxon>
        <taxon>Balneolota</taxon>
        <taxon>Balneolia</taxon>
        <taxon>Balneolales</taxon>
        <taxon>Balneolaceae</taxon>
        <taxon>Fodinibius</taxon>
    </lineage>
</organism>
<dbReference type="Gene3D" id="3.90.550.10">
    <property type="entry name" value="Spore Coat Polysaccharide Biosynthesis Protein SpsA, Chain A"/>
    <property type="match status" value="1"/>
</dbReference>
<dbReference type="PANTHER" id="PTHR48090">
    <property type="entry name" value="UNDECAPRENYL-PHOSPHATE 4-DEOXY-4-FORMAMIDO-L-ARABINOSE TRANSFERASE-RELATED"/>
    <property type="match status" value="1"/>
</dbReference>
<keyword evidence="5" id="KW-0448">Lipopolysaccharide biosynthesis</keyword>
<proteinExistence type="predicted"/>
<dbReference type="PANTHER" id="PTHR48090:SF3">
    <property type="entry name" value="UNDECAPRENYL-PHOSPHATE 4-DEOXY-4-FORMAMIDO-L-ARABINOSE TRANSFERASE"/>
    <property type="match status" value="1"/>
</dbReference>
<keyword evidence="7 8" id="KW-0472">Membrane</keyword>
<accession>A0A2A2G8P4</accession>
<keyword evidence="3 10" id="KW-0808">Transferase</keyword>
<evidence type="ECO:0000313" key="10">
    <source>
        <dbReference type="EMBL" id="PAU93197.1"/>
    </source>
</evidence>
<comment type="caution">
    <text evidence="10">The sequence shown here is derived from an EMBL/GenBank/DDBJ whole genome shotgun (WGS) entry which is preliminary data.</text>
</comment>
<evidence type="ECO:0000256" key="4">
    <source>
        <dbReference type="ARBA" id="ARBA00022692"/>
    </source>
</evidence>
<reference evidence="10 11" key="1">
    <citation type="submission" date="2017-08" db="EMBL/GenBank/DDBJ databases">
        <title>Aliifodinibius alkalisoli sp. nov., isolated from saline alkaline soil.</title>
        <authorList>
            <person name="Liu D."/>
            <person name="Zhang G."/>
        </authorList>
    </citation>
    <scope>NUCLEOTIDE SEQUENCE [LARGE SCALE GENOMIC DNA]</scope>
    <source>
        <strain evidence="10 11">WN023</strain>
    </source>
</reference>
<feature type="transmembrane region" description="Helical" evidence="8">
    <location>
        <begin position="211"/>
        <end position="228"/>
    </location>
</feature>
<dbReference type="InterPro" id="IPR050256">
    <property type="entry name" value="Glycosyltransferase_2"/>
</dbReference>
<dbReference type="SUPFAM" id="SSF53448">
    <property type="entry name" value="Nucleotide-diphospho-sugar transferases"/>
    <property type="match status" value="1"/>
</dbReference>
<name>A0A2A2G8P4_9BACT</name>
<gene>
    <name evidence="10" type="ORF">CK503_13375</name>
</gene>
<dbReference type="GO" id="GO:0005886">
    <property type="term" value="C:plasma membrane"/>
    <property type="evidence" value="ECO:0007669"/>
    <property type="project" value="TreeGrafter"/>
</dbReference>
<protein>
    <submittedName>
        <fullName evidence="10">Glycosyltransferase</fullName>
    </submittedName>
</protein>